<dbReference type="InterPro" id="IPR010699">
    <property type="entry name" value="DUF1275"/>
</dbReference>
<proteinExistence type="predicted"/>
<keyword evidence="4" id="KW-1185">Reference proteome</keyword>
<feature type="transmembrane region" description="Helical" evidence="2">
    <location>
        <begin position="223"/>
        <end position="241"/>
    </location>
</feature>
<name>A0A8H7PFJ6_9FUNG</name>
<evidence type="ECO:0000313" key="3">
    <source>
        <dbReference type="EMBL" id="KAG2172983.1"/>
    </source>
</evidence>
<feature type="compositionally biased region" description="Basic and acidic residues" evidence="1">
    <location>
        <begin position="8"/>
        <end position="22"/>
    </location>
</feature>
<keyword evidence="2" id="KW-1133">Transmembrane helix</keyword>
<reference evidence="3" key="1">
    <citation type="submission" date="2020-12" db="EMBL/GenBank/DDBJ databases">
        <title>Metabolic potential, ecology and presence of endohyphal bacteria is reflected in genomic diversity of Mucoromycotina.</title>
        <authorList>
            <person name="Muszewska A."/>
            <person name="Okrasinska A."/>
            <person name="Steczkiewicz K."/>
            <person name="Drgas O."/>
            <person name="Orlowska M."/>
            <person name="Perlinska-Lenart U."/>
            <person name="Aleksandrzak-Piekarczyk T."/>
            <person name="Szatraj K."/>
            <person name="Zielenkiewicz U."/>
            <person name="Pilsyk S."/>
            <person name="Malc E."/>
            <person name="Mieczkowski P."/>
            <person name="Kruszewska J.S."/>
            <person name="Biernat P."/>
            <person name="Pawlowska J."/>
        </authorList>
    </citation>
    <scope>NUCLEOTIDE SEQUENCE</scope>
    <source>
        <strain evidence="3">WA0000051536</strain>
    </source>
</reference>
<dbReference type="EMBL" id="JAEPRA010000021">
    <property type="protein sequence ID" value="KAG2172983.1"/>
    <property type="molecule type" value="Genomic_DNA"/>
</dbReference>
<evidence type="ECO:0000313" key="4">
    <source>
        <dbReference type="Proteomes" id="UP000612746"/>
    </source>
</evidence>
<feature type="transmembrane region" description="Helical" evidence="2">
    <location>
        <begin position="108"/>
        <end position="126"/>
    </location>
</feature>
<dbReference type="PANTHER" id="PTHR37488">
    <property type="entry name" value="DUF1275 DOMAIN-CONTAINING PROTEIN"/>
    <property type="match status" value="1"/>
</dbReference>
<organism evidence="3 4">
    <name type="scientific">Umbelopsis vinacea</name>
    <dbReference type="NCBI Taxonomy" id="44442"/>
    <lineage>
        <taxon>Eukaryota</taxon>
        <taxon>Fungi</taxon>
        <taxon>Fungi incertae sedis</taxon>
        <taxon>Mucoromycota</taxon>
        <taxon>Mucoromycotina</taxon>
        <taxon>Umbelopsidomycetes</taxon>
        <taxon>Umbelopsidales</taxon>
        <taxon>Umbelopsidaceae</taxon>
        <taxon>Umbelopsis</taxon>
    </lineage>
</organism>
<keyword evidence="2" id="KW-0472">Membrane</keyword>
<evidence type="ECO:0000256" key="1">
    <source>
        <dbReference type="SAM" id="MobiDB-lite"/>
    </source>
</evidence>
<keyword evidence="2" id="KW-0812">Transmembrane</keyword>
<comment type="caution">
    <text evidence="3">The sequence shown here is derived from an EMBL/GenBank/DDBJ whole genome shotgun (WGS) entry which is preliminary data.</text>
</comment>
<feature type="region of interest" description="Disordered" evidence="1">
    <location>
        <begin position="1"/>
        <end position="24"/>
    </location>
</feature>
<dbReference type="Proteomes" id="UP000612746">
    <property type="component" value="Unassembled WGS sequence"/>
</dbReference>
<dbReference type="PANTHER" id="PTHR37488:SF2">
    <property type="entry name" value="DUF1275 DOMAIN-CONTAINING PROTEIN"/>
    <property type="match status" value="1"/>
</dbReference>
<sequence>MMNEEINCDERTLSTTKSDDSRNTLPKMQPHLNLLWQYSLIDLNVDSLIEFQLLLATFCTGLQDAISYPDFRCFASNQTGNTVVLAVGIANYHYNASKPDSLFHLPNIAMSLGMFLAGATITGQLGNYVGGRRRGWQFITNLAQTAMIFGAAGIQYSHDVEETGSWALAVVALLAFSSGAQVAAARAFRVQEITTAMATAAWVDLVIDPKVLETKNHPRDRRALFLVALIAGAFAGAFMYSKIGSPSALVLSATGKTLVTAMMLLPKKVPLNHEQSTFAQC</sequence>
<evidence type="ECO:0000256" key="2">
    <source>
        <dbReference type="SAM" id="Phobius"/>
    </source>
</evidence>
<evidence type="ECO:0008006" key="5">
    <source>
        <dbReference type="Google" id="ProtNLM"/>
    </source>
</evidence>
<dbReference type="AlphaFoldDB" id="A0A8H7PFJ6"/>
<feature type="transmembrane region" description="Helical" evidence="2">
    <location>
        <begin position="164"/>
        <end position="184"/>
    </location>
</feature>
<dbReference type="Pfam" id="PF06912">
    <property type="entry name" value="DUF1275"/>
    <property type="match status" value="1"/>
</dbReference>
<gene>
    <name evidence="3" type="ORF">INT44_004724</name>
</gene>
<accession>A0A8H7PFJ6</accession>
<feature type="transmembrane region" description="Helical" evidence="2">
    <location>
        <begin position="138"/>
        <end position="158"/>
    </location>
</feature>
<dbReference type="OrthoDB" id="5223589at2759"/>
<protein>
    <recommendedName>
        <fullName evidence="5">DUF1275 domain protein</fullName>
    </recommendedName>
</protein>